<keyword evidence="13" id="KW-1185">Reference proteome</keyword>
<dbReference type="PANTHER" id="PTHR30329:SF21">
    <property type="entry name" value="LIPOPROTEIN YIAD-RELATED"/>
    <property type="match status" value="1"/>
</dbReference>
<evidence type="ECO:0000256" key="7">
    <source>
        <dbReference type="ARBA" id="ARBA00023306"/>
    </source>
</evidence>
<dbReference type="InterPro" id="IPR039001">
    <property type="entry name" value="Pal"/>
</dbReference>
<dbReference type="NCBIfam" id="TIGR02802">
    <property type="entry name" value="Pal_lipo"/>
    <property type="match status" value="1"/>
</dbReference>
<name>A0ABW3PF59_9PROT</name>
<dbReference type="PRINTS" id="PR01021">
    <property type="entry name" value="OMPADOMAIN"/>
</dbReference>
<dbReference type="InterPro" id="IPR006664">
    <property type="entry name" value="OMP_bac"/>
</dbReference>
<dbReference type="InterPro" id="IPR006690">
    <property type="entry name" value="OMPA-like_CS"/>
</dbReference>
<evidence type="ECO:0000256" key="2">
    <source>
        <dbReference type="ARBA" id="ARBA00022729"/>
    </source>
</evidence>
<proteinExistence type="inferred from homology"/>
<evidence type="ECO:0000313" key="13">
    <source>
        <dbReference type="Proteomes" id="UP001597206"/>
    </source>
</evidence>
<dbReference type="Gene3D" id="3.30.1330.60">
    <property type="entry name" value="OmpA-like domain"/>
    <property type="match status" value="1"/>
</dbReference>
<evidence type="ECO:0000256" key="9">
    <source>
        <dbReference type="SAM" id="MobiDB-lite"/>
    </source>
</evidence>
<dbReference type="HAMAP" id="MF_02204">
    <property type="entry name" value="Pal"/>
    <property type="match status" value="1"/>
</dbReference>
<dbReference type="InterPro" id="IPR036737">
    <property type="entry name" value="OmpA-like_sf"/>
</dbReference>
<comment type="function">
    <text evidence="8">Part of the Tol-Pal system, which plays a role in outer membrane invagination during cell division and is important for maintaining outer membrane integrity.</text>
</comment>
<evidence type="ECO:0000256" key="8">
    <source>
        <dbReference type="HAMAP-Rule" id="MF_02204"/>
    </source>
</evidence>
<organism evidence="12 13">
    <name type="scientific">Methylophilus flavus</name>
    <dbReference type="NCBI Taxonomy" id="640084"/>
    <lineage>
        <taxon>Bacteria</taxon>
        <taxon>Pseudomonadati</taxon>
        <taxon>Pseudomonadota</taxon>
        <taxon>Betaproteobacteria</taxon>
        <taxon>Nitrosomonadales</taxon>
        <taxon>Methylophilaceae</taxon>
        <taxon>Methylophilus</taxon>
    </lineage>
</organism>
<keyword evidence="6 8" id="KW-0449">Lipoprotein</keyword>
<dbReference type="Pfam" id="PF00691">
    <property type="entry name" value="OmpA"/>
    <property type="match status" value="1"/>
</dbReference>
<dbReference type="Proteomes" id="UP001597206">
    <property type="component" value="Unassembled WGS sequence"/>
</dbReference>
<keyword evidence="5 8" id="KW-0998">Cell outer membrane</keyword>
<feature type="chain" id="PRO_5045221799" description="Peptidoglycan-associated lipoprotein" evidence="10">
    <location>
        <begin position="26"/>
        <end position="184"/>
    </location>
</feature>
<gene>
    <name evidence="8 12" type="primary">pal</name>
    <name evidence="12" type="ORF">ACFQ2T_10930</name>
</gene>
<dbReference type="PROSITE" id="PS51257">
    <property type="entry name" value="PROKAR_LIPOPROTEIN"/>
    <property type="match status" value="1"/>
</dbReference>
<dbReference type="InterPro" id="IPR050330">
    <property type="entry name" value="Bact_OuterMem_StrucFunc"/>
</dbReference>
<dbReference type="RefSeq" id="WP_379034332.1">
    <property type="nucleotide sequence ID" value="NZ_JBHTLN010000002.1"/>
</dbReference>
<accession>A0ABW3PF59</accession>
<keyword evidence="4 8" id="KW-0564">Palmitate</keyword>
<evidence type="ECO:0000256" key="6">
    <source>
        <dbReference type="ARBA" id="ARBA00023288"/>
    </source>
</evidence>
<evidence type="ECO:0000256" key="3">
    <source>
        <dbReference type="ARBA" id="ARBA00023136"/>
    </source>
</evidence>
<feature type="region of interest" description="Disordered" evidence="9">
    <location>
        <begin position="24"/>
        <end position="51"/>
    </location>
</feature>
<keyword evidence="7 8" id="KW-0131">Cell cycle</keyword>
<dbReference type="InterPro" id="IPR006665">
    <property type="entry name" value="OmpA-like"/>
</dbReference>
<evidence type="ECO:0000256" key="10">
    <source>
        <dbReference type="SAM" id="SignalP"/>
    </source>
</evidence>
<keyword evidence="1 8" id="KW-0132">Cell division</keyword>
<sequence>MTNNLWKIAALALVLSACKSTPMNPAVNEGSSVTKPIPATQDNRSADTPATPNKITIKTVEVDSSKDQISAEELAKRQIFFDYDSDAIRDEYRSLITNHAKYLVAHPQTKVVVQGNTDERGSHEYNLALGQRRAVAVKKALNIEGVNDQQIETVSYGEERSKQNCAEEECFQHDRRVDVVYSAQ</sequence>
<evidence type="ECO:0000259" key="11">
    <source>
        <dbReference type="PROSITE" id="PS51123"/>
    </source>
</evidence>
<evidence type="ECO:0000313" key="12">
    <source>
        <dbReference type="EMBL" id="MFD1123020.1"/>
    </source>
</evidence>
<dbReference type="EMBL" id="JBHTLN010000002">
    <property type="protein sequence ID" value="MFD1123020.1"/>
    <property type="molecule type" value="Genomic_DNA"/>
</dbReference>
<reference evidence="13" key="1">
    <citation type="journal article" date="2019" name="Int. J. Syst. Evol. Microbiol.">
        <title>The Global Catalogue of Microorganisms (GCM) 10K type strain sequencing project: providing services to taxonomists for standard genome sequencing and annotation.</title>
        <authorList>
            <consortium name="The Broad Institute Genomics Platform"/>
            <consortium name="The Broad Institute Genome Sequencing Center for Infectious Disease"/>
            <person name="Wu L."/>
            <person name="Ma J."/>
        </authorList>
    </citation>
    <scope>NUCLEOTIDE SEQUENCE [LARGE SCALE GENOMIC DNA]</scope>
    <source>
        <strain evidence="13">CCUG 58411</strain>
    </source>
</reference>
<comment type="subcellular location">
    <subcellularLocation>
        <location evidence="8">Cell outer membrane</location>
        <topology evidence="8">Lipid-anchor</topology>
    </subcellularLocation>
</comment>
<dbReference type="PROSITE" id="PS51123">
    <property type="entry name" value="OMPA_2"/>
    <property type="match status" value="1"/>
</dbReference>
<comment type="subunit">
    <text evidence="8">The Tol-Pal system is composed of five core proteins: the inner membrane proteins TolA, TolQ and TolR, the periplasmic protein TolB and the outer membrane protein Pal. They form a network linking the inner and outer membranes and the peptidoglycan layer.</text>
</comment>
<keyword evidence="2 8" id="KW-0732">Signal</keyword>
<dbReference type="CDD" id="cd07185">
    <property type="entry name" value="OmpA_C-like"/>
    <property type="match status" value="1"/>
</dbReference>
<dbReference type="InterPro" id="IPR014169">
    <property type="entry name" value="Pal_lipo_C"/>
</dbReference>
<comment type="similarity">
    <text evidence="8">Belongs to the Pal lipoprotein family.</text>
</comment>
<comment type="caution">
    <text evidence="12">The sequence shown here is derived from an EMBL/GenBank/DDBJ whole genome shotgun (WGS) entry which is preliminary data.</text>
</comment>
<dbReference type="PROSITE" id="PS01068">
    <property type="entry name" value="OMPA_1"/>
    <property type="match status" value="1"/>
</dbReference>
<feature type="domain" description="OmpA-like" evidence="11">
    <location>
        <begin position="68"/>
        <end position="184"/>
    </location>
</feature>
<feature type="signal peptide" evidence="10">
    <location>
        <begin position="1"/>
        <end position="25"/>
    </location>
</feature>
<evidence type="ECO:0000256" key="4">
    <source>
        <dbReference type="ARBA" id="ARBA00023139"/>
    </source>
</evidence>
<protein>
    <recommendedName>
        <fullName evidence="8">Peptidoglycan-associated lipoprotein</fullName>
        <shortName evidence="8">PAL</shortName>
    </recommendedName>
</protein>
<keyword evidence="3 8" id="KW-0472">Membrane</keyword>
<dbReference type="SUPFAM" id="SSF103088">
    <property type="entry name" value="OmpA-like"/>
    <property type="match status" value="1"/>
</dbReference>
<evidence type="ECO:0000256" key="1">
    <source>
        <dbReference type="ARBA" id="ARBA00022618"/>
    </source>
</evidence>
<dbReference type="PANTHER" id="PTHR30329">
    <property type="entry name" value="STATOR ELEMENT OF FLAGELLAR MOTOR COMPLEX"/>
    <property type="match status" value="1"/>
</dbReference>
<evidence type="ECO:0000256" key="5">
    <source>
        <dbReference type="ARBA" id="ARBA00023237"/>
    </source>
</evidence>